<sequence length="60" mass="6322">MKNHEAMETLSIEEMTRISGGSAGEGTLAGELAQLGAKALQSLWELGKMVSDTQSSIAKK</sequence>
<evidence type="ECO:0000313" key="2">
    <source>
        <dbReference type="Proteomes" id="UP000033121"/>
    </source>
</evidence>
<gene>
    <name evidence="1" type="ORF">FPE01S_01_03040</name>
</gene>
<protein>
    <recommendedName>
        <fullName evidence="3">Bacteriocin</fullName>
    </recommendedName>
</protein>
<organism evidence="1 2">
    <name type="scientific">Flavihumibacter petaseus NBRC 106054</name>
    <dbReference type="NCBI Taxonomy" id="1220578"/>
    <lineage>
        <taxon>Bacteria</taxon>
        <taxon>Pseudomonadati</taxon>
        <taxon>Bacteroidota</taxon>
        <taxon>Chitinophagia</taxon>
        <taxon>Chitinophagales</taxon>
        <taxon>Chitinophagaceae</taxon>
        <taxon>Flavihumibacter</taxon>
    </lineage>
</organism>
<dbReference type="Proteomes" id="UP000033121">
    <property type="component" value="Unassembled WGS sequence"/>
</dbReference>
<comment type="caution">
    <text evidence="1">The sequence shown here is derived from an EMBL/GenBank/DDBJ whole genome shotgun (WGS) entry which is preliminary data.</text>
</comment>
<dbReference type="EMBL" id="BBWV01000001">
    <property type="protein sequence ID" value="GAO41292.1"/>
    <property type="molecule type" value="Genomic_DNA"/>
</dbReference>
<reference evidence="1 2" key="1">
    <citation type="submission" date="2015-04" db="EMBL/GenBank/DDBJ databases">
        <title>Whole genome shotgun sequence of Flavihumibacter petaseus NBRC 106054.</title>
        <authorList>
            <person name="Miyazawa S."/>
            <person name="Hosoyama A."/>
            <person name="Hashimoto M."/>
            <person name="Noguchi M."/>
            <person name="Tsuchikane K."/>
            <person name="Ohji S."/>
            <person name="Yamazoe A."/>
            <person name="Ichikawa N."/>
            <person name="Kimura A."/>
            <person name="Fujita N."/>
        </authorList>
    </citation>
    <scope>NUCLEOTIDE SEQUENCE [LARGE SCALE GENOMIC DNA]</scope>
    <source>
        <strain evidence="1 2">NBRC 106054</strain>
    </source>
</reference>
<evidence type="ECO:0008006" key="3">
    <source>
        <dbReference type="Google" id="ProtNLM"/>
    </source>
</evidence>
<evidence type="ECO:0000313" key="1">
    <source>
        <dbReference type="EMBL" id="GAO41292.1"/>
    </source>
</evidence>
<keyword evidence="2" id="KW-1185">Reference proteome</keyword>
<dbReference type="AlphaFoldDB" id="A0A0E9MU42"/>
<accession>A0A0E9MU42</accession>
<name>A0A0E9MU42_9BACT</name>
<proteinExistence type="predicted"/>
<dbReference type="STRING" id="1220578.FPE01S_01_03040"/>
<dbReference type="RefSeq" id="WP_046367184.1">
    <property type="nucleotide sequence ID" value="NZ_BBWV01000001.1"/>
</dbReference>